<keyword evidence="7 9" id="KW-1133">Transmembrane helix</keyword>
<dbReference type="SUPFAM" id="SSF161098">
    <property type="entry name" value="MetI-like"/>
    <property type="match status" value="1"/>
</dbReference>
<feature type="transmembrane region" description="Helical" evidence="9">
    <location>
        <begin position="256"/>
        <end position="277"/>
    </location>
</feature>
<organism evidence="11 12">
    <name type="scientific">Cohnella fermenti</name>
    <dbReference type="NCBI Taxonomy" id="2565925"/>
    <lineage>
        <taxon>Bacteria</taxon>
        <taxon>Bacillati</taxon>
        <taxon>Bacillota</taxon>
        <taxon>Bacilli</taxon>
        <taxon>Bacillales</taxon>
        <taxon>Paenibacillaceae</taxon>
        <taxon>Cohnella</taxon>
    </lineage>
</organism>
<keyword evidence="3 9" id="KW-0813">Transport</keyword>
<keyword evidence="6 9" id="KW-0812">Transmembrane</keyword>
<protein>
    <submittedName>
        <fullName evidence="11">Carbohydrate ABC transporter permease</fullName>
    </submittedName>
</protein>
<comment type="similarity">
    <text evidence="2">Belongs to the binding-protein-dependent transport system permease family. MalFG subfamily.</text>
</comment>
<evidence type="ECO:0000256" key="6">
    <source>
        <dbReference type="ARBA" id="ARBA00022692"/>
    </source>
</evidence>
<evidence type="ECO:0000256" key="5">
    <source>
        <dbReference type="ARBA" id="ARBA00022597"/>
    </source>
</evidence>
<gene>
    <name evidence="11" type="ORF">E6C55_27310</name>
</gene>
<dbReference type="GO" id="GO:0055085">
    <property type="term" value="P:transmembrane transport"/>
    <property type="evidence" value="ECO:0007669"/>
    <property type="project" value="InterPro"/>
</dbReference>
<keyword evidence="8 9" id="KW-0472">Membrane</keyword>
<comment type="subcellular location">
    <subcellularLocation>
        <location evidence="1 9">Cell membrane</location>
        <topology evidence="1 9">Multi-pass membrane protein</topology>
    </subcellularLocation>
</comment>
<feature type="domain" description="ABC transmembrane type-1" evidence="10">
    <location>
        <begin position="86"/>
        <end position="277"/>
    </location>
</feature>
<dbReference type="InterPro" id="IPR035906">
    <property type="entry name" value="MetI-like_sf"/>
</dbReference>
<feature type="transmembrane region" description="Helical" evidence="9">
    <location>
        <begin position="86"/>
        <end position="109"/>
    </location>
</feature>
<evidence type="ECO:0000256" key="9">
    <source>
        <dbReference type="RuleBase" id="RU363032"/>
    </source>
</evidence>
<feature type="transmembrane region" description="Helical" evidence="9">
    <location>
        <begin position="198"/>
        <end position="220"/>
    </location>
</feature>
<proteinExistence type="inferred from homology"/>
<dbReference type="Gene3D" id="1.10.3720.10">
    <property type="entry name" value="MetI-like"/>
    <property type="match status" value="1"/>
</dbReference>
<dbReference type="CDD" id="cd06261">
    <property type="entry name" value="TM_PBP2"/>
    <property type="match status" value="1"/>
</dbReference>
<keyword evidence="4" id="KW-1003">Cell membrane</keyword>
<dbReference type="PANTHER" id="PTHR32243">
    <property type="entry name" value="MALTOSE TRANSPORT SYSTEM PERMEASE-RELATED"/>
    <property type="match status" value="1"/>
</dbReference>
<dbReference type="EMBL" id="SSOB01000048">
    <property type="protein sequence ID" value="THF73830.1"/>
    <property type="molecule type" value="Genomic_DNA"/>
</dbReference>
<evidence type="ECO:0000256" key="1">
    <source>
        <dbReference type="ARBA" id="ARBA00004651"/>
    </source>
</evidence>
<accession>A0A4S4BMY2</accession>
<feature type="transmembrane region" description="Helical" evidence="9">
    <location>
        <begin position="154"/>
        <end position="177"/>
    </location>
</feature>
<reference evidence="11 12" key="1">
    <citation type="submission" date="2019-04" db="EMBL/GenBank/DDBJ databases">
        <title>Cohnella sp. nov. isolated from preserved vegetables.</title>
        <authorList>
            <person name="Lin S.-Y."/>
            <person name="Hung M.-H."/>
            <person name="Young C.-C."/>
        </authorList>
    </citation>
    <scope>NUCLEOTIDE SEQUENCE [LARGE SCALE GENOMIC DNA]</scope>
    <source>
        <strain evidence="11 12">CC-MHH1044</strain>
    </source>
</reference>
<feature type="transmembrane region" description="Helical" evidence="9">
    <location>
        <begin position="121"/>
        <end position="142"/>
    </location>
</feature>
<evidence type="ECO:0000256" key="8">
    <source>
        <dbReference type="ARBA" id="ARBA00023136"/>
    </source>
</evidence>
<evidence type="ECO:0000313" key="12">
    <source>
        <dbReference type="Proteomes" id="UP000310636"/>
    </source>
</evidence>
<dbReference type="PROSITE" id="PS50928">
    <property type="entry name" value="ABC_TM1"/>
    <property type="match status" value="1"/>
</dbReference>
<evidence type="ECO:0000313" key="11">
    <source>
        <dbReference type="EMBL" id="THF73830.1"/>
    </source>
</evidence>
<comment type="caution">
    <text evidence="11">The sequence shown here is derived from an EMBL/GenBank/DDBJ whole genome shotgun (WGS) entry which is preliminary data.</text>
</comment>
<name>A0A4S4BMY2_9BACL</name>
<evidence type="ECO:0000256" key="7">
    <source>
        <dbReference type="ARBA" id="ARBA00022989"/>
    </source>
</evidence>
<dbReference type="PANTHER" id="PTHR32243:SF50">
    <property type="entry name" value="MALTOSE_MALTODEXTRIN TRANSPORT SYSTEM PERMEASE PROTEIN MALG"/>
    <property type="match status" value="1"/>
</dbReference>
<dbReference type="Pfam" id="PF00528">
    <property type="entry name" value="BPD_transp_1"/>
    <property type="match status" value="1"/>
</dbReference>
<keyword evidence="5" id="KW-0762">Sugar transport</keyword>
<sequence length="291" mass="32198">MPADLRGAVYQIRLAQGRVKEAEVVRAGRLIVAIVLLLLIVFPFYWVISSSFKPTNQILKPEFFPHSFTLEHYRQLFAQTAYKHNLLNSVLVAAATLAFSVAVVIPASFAIYRMKFLGRSLVFRLILATYIFPGILLLVPVYQMMSTLHLVDSLWSLIIINVTFAAPFSIWLMQGFFDSVPKALDEAAALDGAGPMRTLTTVILPLIRPGIATIAIYGFITSWTEYSFASVLITSDALRTLPVGLKAIMGQYTVRWGWTTAGAVLTLLPVVLFFALFGKFFVRGLTAGAVK</sequence>
<dbReference type="OrthoDB" id="9810086at2"/>
<dbReference type="InterPro" id="IPR050901">
    <property type="entry name" value="BP-dep_ABC_trans_perm"/>
</dbReference>
<dbReference type="GO" id="GO:0005886">
    <property type="term" value="C:plasma membrane"/>
    <property type="evidence" value="ECO:0007669"/>
    <property type="project" value="UniProtKB-SubCell"/>
</dbReference>
<evidence type="ECO:0000256" key="3">
    <source>
        <dbReference type="ARBA" id="ARBA00022448"/>
    </source>
</evidence>
<dbReference type="InterPro" id="IPR000515">
    <property type="entry name" value="MetI-like"/>
</dbReference>
<feature type="transmembrane region" description="Helical" evidence="9">
    <location>
        <begin position="30"/>
        <end position="48"/>
    </location>
</feature>
<keyword evidence="12" id="KW-1185">Reference proteome</keyword>
<evidence type="ECO:0000259" key="10">
    <source>
        <dbReference type="PROSITE" id="PS50928"/>
    </source>
</evidence>
<dbReference type="Proteomes" id="UP000310636">
    <property type="component" value="Unassembled WGS sequence"/>
</dbReference>
<evidence type="ECO:0000256" key="4">
    <source>
        <dbReference type="ARBA" id="ARBA00022475"/>
    </source>
</evidence>
<dbReference type="AlphaFoldDB" id="A0A4S4BMY2"/>
<evidence type="ECO:0000256" key="2">
    <source>
        <dbReference type="ARBA" id="ARBA00009047"/>
    </source>
</evidence>